<dbReference type="SUPFAM" id="SSF55729">
    <property type="entry name" value="Acyl-CoA N-acyltransferases (Nat)"/>
    <property type="match status" value="1"/>
</dbReference>
<keyword evidence="3" id="KW-0808">Transferase</keyword>
<comment type="caution">
    <text evidence="3">The sequence shown here is derived from an EMBL/GenBank/DDBJ whole genome shotgun (WGS) entry which is preliminary data.</text>
</comment>
<feature type="region of interest" description="Disordered" evidence="1">
    <location>
        <begin position="190"/>
        <end position="222"/>
    </location>
</feature>
<gene>
    <name evidence="3" type="ORF">FMM08_19530</name>
</gene>
<dbReference type="GO" id="GO:0016747">
    <property type="term" value="F:acyltransferase activity, transferring groups other than amino-acyl groups"/>
    <property type="evidence" value="ECO:0007669"/>
    <property type="project" value="InterPro"/>
</dbReference>
<proteinExistence type="predicted"/>
<protein>
    <submittedName>
        <fullName evidence="3">GNAT family N-acetyltransferase</fullName>
    </submittedName>
</protein>
<dbReference type="InterPro" id="IPR016181">
    <property type="entry name" value="Acyl_CoA_acyltransferase"/>
</dbReference>
<dbReference type="OrthoDB" id="3576548at2"/>
<keyword evidence="4" id="KW-1185">Reference proteome</keyword>
<name>A0A5C8Z5J3_9ACTN</name>
<feature type="domain" description="N-acetyltransferase" evidence="2">
    <location>
        <begin position="231"/>
        <end position="303"/>
    </location>
</feature>
<dbReference type="EMBL" id="VKAC01000014">
    <property type="protein sequence ID" value="TXR52401.1"/>
    <property type="molecule type" value="Genomic_DNA"/>
</dbReference>
<organism evidence="3 4">
    <name type="scientific">Quadrisphaera setariae</name>
    <dbReference type="NCBI Taxonomy" id="2593304"/>
    <lineage>
        <taxon>Bacteria</taxon>
        <taxon>Bacillati</taxon>
        <taxon>Actinomycetota</taxon>
        <taxon>Actinomycetes</taxon>
        <taxon>Kineosporiales</taxon>
        <taxon>Kineosporiaceae</taxon>
        <taxon>Quadrisphaera</taxon>
    </lineage>
</organism>
<evidence type="ECO:0000256" key="1">
    <source>
        <dbReference type="SAM" id="MobiDB-lite"/>
    </source>
</evidence>
<dbReference type="Proteomes" id="UP000321234">
    <property type="component" value="Unassembled WGS sequence"/>
</dbReference>
<reference evidence="3 4" key="1">
    <citation type="submission" date="2019-07" db="EMBL/GenBank/DDBJ databases">
        <title>Quadrisphaera sp. strain DD2A genome sequencing and assembly.</title>
        <authorList>
            <person name="Kim I."/>
        </authorList>
    </citation>
    <scope>NUCLEOTIDE SEQUENCE [LARGE SCALE GENOMIC DNA]</scope>
    <source>
        <strain evidence="3 4">DD2A</strain>
    </source>
</reference>
<accession>A0A5C8Z5J3</accession>
<feature type="compositionally biased region" description="Low complexity" evidence="1">
    <location>
        <begin position="207"/>
        <end position="221"/>
    </location>
</feature>
<evidence type="ECO:0000313" key="3">
    <source>
        <dbReference type="EMBL" id="TXR52401.1"/>
    </source>
</evidence>
<dbReference type="InterPro" id="IPR000182">
    <property type="entry name" value="GNAT_dom"/>
</dbReference>
<evidence type="ECO:0000313" key="4">
    <source>
        <dbReference type="Proteomes" id="UP000321234"/>
    </source>
</evidence>
<evidence type="ECO:0000259" key="2">
    <source>
        <dbReference type="Pfam" id="PF13673"/>
    </source>
</evidence>
<dbReference type="AlphaFoldDB" id="A0A5C8Z5J3"/>
<dbReference type="Gene3D" id="3.40.630.30">
    <property type="match status" value="1"/>
</dbReference>
<feature type="compositionally biased region" description="Basic and acidic residues" evidence="1">
    <location>
        <begin position="1"/>
        <end position="11"/>
    </location>
</feature>
<feature type="region of interest" description="Disordered" evidence="1">
    <location>
        <begin position="1"/>
        <end position="42"/>
    </location>
</feature>
<sequence>MPSHQHNDPGHPRFTPRPHARAGRAPGYSPGHLDSADGPMRLSGAGVRERLRAATWSAADTAHLMNIREMTPADLPRTAFWHRKALPQAFFTRLGPRFLRRWQHTYLDSPHAIALMAERTDVLPPQPVAFLLAATDAQAHQAHVLRHHRLPLTALGLGALLVRPAVLVRFLRTRAGRYIQRMTHLPTTGGLARQASPMAADAARGCPTPSSTSSASSTDSSPAERARVAAVVALVVDVEVRRSGVGRALLDAFTTRAAQAGADRAELVTAWASDAEVFYDECGWSRSTMRPNRDGSFVTPFHLALGAEVSAPECARHAADPVAESSD</sequence>
<dbReference type="Pfam" id="PF13673">
    <property type="entry name" value="Acetyltransf_10"/>
    <property type="match status" value="1"/>
</dbReference>